<protein>
    <submittedName>
        <fullName evidence="1">Uncharacterized protein</fullName>
    </submittedName>
</protein>
<organism evidence="1 2">
    <name type="scientific">Vairimorpha necatrix</name>
    <dbReference type="NCBI Taxonomy" id="6039"/>
    <lineage>
        <taxon>Eukaryota</taxon>
        <taxon>Fungi</taxon>
        <taxon>Fungi incertae sedis</taxon>
        <taxon>Microsporidia</taxon>
        <taxon>Nosematidae</taxon>
        <taxon>Vairimorpha</taxon>
    </lineage>
</organism>
<gene>
    <name evidence="1" type="ORF">VNE69_11017</name>
</gene>
<accession>A0AAX4JG19</accession>
<dbReference type="GeneID" id="90542691"/>
<dbReference type="Proteomes" id="UP001334084">
    <property type="component" value="Chromosome 11"/>
</dbReference>
<dbReference type="EMBL" id="CP142736">
    <property type="protein sequence ID" value="WUR04847.1"/>
    <property type="molecule type" value="Genomic_DNA"/>
</dbReference>
<sequence length="610" mass="73305">MKKIIENIKKINNEKRENNTGCGIYYDNICEKDCYLESFIAKKNSFDCSDQNIVTLADLHIYHMLKKDEDTYYIRFRINIENNMYFFELNTKELVDIYSIIDIKQNTNYKWDDGILEGFFKLYKFIDIDPYDTYIPLFPLMCKNNKIETKYLYFKIQLERRKIIIKEYSGEYHYHLENNTKKDMNKIFIPEKCFNEFQEIIKKICAIEKLLKYKGVQIFYKLLRSNNKINFFVNRILNKPGTALNILFVYLLLLEEVIDKTELNIIIRKDELSEIKKNSIANTLQKVMSLSYYSDFYLIKICLLIEAEIYMKEPEVIEDEIFKNFKDIGKLIIKKNNKNKTGIKWKKEKNELLFILQTLVNVYIYDIIKYKEEVIKHICRIVALFRGLNNLTILRYYSDNIEKEKFIEQLRISKCDVEQNNENILENLSKNLQEDEKYEEERKRKKIEMIKIKYTLKKSSLDEELRIINKRAKNRSIENLYEEAVRAKFENEMKVEGIKQIAININEINSKDVVNRDSLNEYRSKKIKNFCQKLKNNIKENIRKNRKKYFVKVLIELFYGKMNNDKNLIVRCKNNLANIRVLISEEDLLEIVNEESGIKINSYLMEILEA</sequence>
<name>A0AAX4JG19_9MICR</name>
<evidence type="ECO:0000313" key="1">
    <source>
        <dbReference type="EMBL" id="WUR04847.1"/>
    </source>
</evidence>
<keyword evidence="2" id="KW-1185">Reference proteome</keyword>
<proteinExistence type="predicted"/>
<reference evidence="1" key="1">
    <citation type="journal article" date="2024" name="BMC Genomics">
        <title>Functional annotation of a divergent genome using sequence and structure-based similarity.</title>
        <authorList>
            <person name="Svedberg D."/>
            <person name="Winiger R.R."/>
            <person name="Berg A."/>
            <person name="Sharma H."/>
            <person name="Tellgren-Roth C."/>
            <person name="Debrunner-Vossbrinck B.A."/>
            <person name="Vossbrinck C.R."/>
            <person name="Barandun J."/>
        </authorList>
    </citation>
    <scope>NUCLEOTIDE SEQUENCE</scope>
    <source>
        <strain evidence="1">Illinois isolate</strain>
    </source>
</reference>
<dbReference type="AlphaFoldDB" id="A0AAX4JG19"/>
<dbReference type="KEGG" id="vnx:VNE69_11017"/>
<evidence type="ECO:0000313" key="2">
    <source>
        <dbReference type="Proteomes" id="UP001334084"/>
    </source>
</evidence>
<dbReference type="RefSeq" id="XP_065330992.1">
    <property type="nucleotide sequence ID" value="XM_065474920.1"/>
</dbReference>